<gene>
    <name evidence="1" type="ORF">PPACK8108_LOCUS7088</name>
</gene>
<evidence type="ECO:0000313" key="1">
    <source>
        <dbReference type="EMBL" id="CAH7672279.1"/>
    </source>
</evidence>
<comment type="caution">
    <text evidence="1">The sequence shown here is derived from an EMBL/GenBank/DDBJ whole genome shotgun (WGS) entry which is preliminary data.</text>
</comment>
<name>A0AAV0AV00_PHAPC</name>
<dbReference type="AlphaFoldDB" id="A0AAV0AV00"/>
<reference evidence="1" key="1">
    <citation type="submission" date="2022-06" db="EMBL/GenBank/DDBJ databases">
        <authorList>
            <consortium name="SYNGENTA / RWTH Aachen University"/>
        </authorList>
    </citation>
    <scope>NUCLEOTIDE SEQUENCE</scope>
</reference>
<protein>
    <recommendedName>
        <fullName evidence="3">Spore coat protein</fullName>
    </recommendedName>
</protein>
<evidence type="ECO:0008006" key="3">
    <source>
        <dbReference type="Google" id="ProtNLM"/>
    </source>
</evidence>
<dbReference type="Proteomes" id="UP001153365">
    <property type="component" value="Unassembled WGS sequence"/>
</dbReference>
<evidence type="ECO:0000313" key="2">
    <source>
        <dbReference type="Proteomes" id="UP001153365"/>
    </source>
</evidence>
<organism evidence="1 2">
    <name type="scientific">Phakopsora pachyrhizi</name>
    <name type="common">Asian soybean rust disease fungus</name>
    <dbReference type="NCBI Taxonomy" id="170000"/>
    <lineage>
        <taxon>Eukaryota</taxon>
        <taxon>Fungi</taxon>
        <taxon>Dikarya</taxon>
        <taxon>Basidiomycota</taxon>
        <taxon>Pucciniomycotina</taxon>
        <taxon>Pucciniomycetes</taxon>
        <taxon>Pucciniales</taxon>
        <taxon>Phakopsoraceae</taxon>
        <taxon>Phakopsora</taxon>
    </lineage>
</organism>
<dbReference type="EMBL" id="CALTRL010001381">
    <property type="protein sequence ID" value="CAH7672279.1"/>
    <property type="molecule type" value="Genomic_DNA"/>
</dbReference>
<keyword evidence="2" id="KW-1185">Reference proteome</keyword>
<proteinExistence type="predicted"/>
<accession>A0AAV0AV00</accession>
<sequence>MSQYGGYGNPYYGGYYYPYDNQSPYFGYHQPDFVTGSTHLSCAPKKCHEHIFHVHQRVP</sequence>